<dbReference type="EMBL" id="CAEZXQ010000026">
    <property type="protein sequence ID" value="CAB4689188.1"/>
    <property type="molecule type" value="Genomic_DNA"/>
</dbReference>
<proteinExistence type="predicted"/>
<sequence>MSERRPIYERLATDTVSSDSNKPAEVAKIIREKLVSKL</sequence>
<name>A0A6J6NWZ0_9ZZZZ</name>
<evidence type="ECO:0000313" key="1">
    <source>
        <dbReference type="EMBL" id="CAB4689188.1"/>
    </source>
</evidence>
<gene>
    <name evidence="1" type="ORF">UFOPK2576_00322</name>
</gene>
<dbReference type="AlphaFoldDB" id="A0A6J6NWZ0"/>
<reference evidence="1" key="1">
    <citation type="submission" date="2020-05" db="EMBL/GenBank/DDBJ databases">
        <authorList>
            <person name="Chiriac C."/>
            <person name="Salcher M."/>
            <person name="Ghai R."/>
            <person name="Kavagutti S V."/>
        </authorList>
    </citation>
    <scope>NUCLEOTIDE SEQUENCE</scope>
</reference>
<organism evidence="1">
    <name type="scientific">freshwater metagenome</name>
    <dbReference type="NCBI Taxonomy" id="449393"/>
    <lineage>
        <taxon>unclassified sequences</taxon>
        <taxon>metagenomes</taxon>
        <taxon>ecological metagenomes</taxon>
    </lineage>
</organism>
<protein>
    <submittedName>
        <fullName evidence="1">Unannotated protein</fullName>
    </submittedName>
</protein>
<accession>A0A6J6NWZ0</accession>